<keyword evidence="1" id="KW-0812">Transmembrane</keyword>
<feature type="transmembrane region" description="Helical" evidence="1">
    <location>
        <begin position="123"/>
        <end position="142"/>
    </location>
</feature>
<dbReference type="EMBL" id="MF782455">
    <property type="protein sequence ID" value="ATZ80927.1"/>
    <property type="molecule type" value="Genomic_DNA"/>
</dbReference>
<keyword evidence="3" id="KW-1185">Reference proteome</keyword>
<evidence type="ECO:0000313" key="3">
    <source>
        <dbReference type="Proteomes" id="UP000240325"/>
    </source>
</evidence>
<name>A0A2H4UVN1_9VIRU</name>
<keyword evidence="1" id="KW-1133">Transmembrane helix</keyword>
<gene>
    <name evidence="2" type="ORF">BMW23_0882</name>
</gene>
<organism evidence="2">
    <name type="scientific">Bodo saltans virus</name>
    <dbReference type="NCBI Taxonomy" id="2024608"/>
    <lineage>
        <taxon>Viruses</taxon>
        <taxon>Varidnaviria</taxon>
        <taxon>Bamfordvirae</taxon>
        <taxon>Nucleocytoviricota</taxon>
        <taxon>Megaviricetes</taxon>
        <taxon>Imitervirales</taxon>
        <taxon>Mimiviridae</taxon>
        <taxon>Klosneuvirinae</taxon>
        <taxon>Theiavirus</taxon>
        <taxon>Theiavirus salishense</taxon>
    </lineage>
</organism>
<evidence type="ECO:0000313" key="2">
    <source>
        <dbReference type="EMBL" id="ATZ80927.1"/>
    </source>
</evidence>
<protein>
    <recommendedName>
        <fullName evidence="4">Transmembrane protein</fullName>
    </recommendedName>
</protein>
<evidence type="ECO:0000256" key="1">
    <source>
        <dbReference type="SAM" id="Phobius"/>
    </source>
</evidence>
<dbReference type="Proteomes" id="UP000240325">
    <property type="component" value="Segment"/>
</dbReference>
<keyword evidence="1" id="KW-0472">Membrane</keyword>
<proteinExistence type="predicted"/>
<evidence type="ECO:0008006" key="4">
    <source>
        <dbReference type="Google" id="ProtNLM"/>
    </source>
</evidence>
<accession>A0A2H4UVN1</accession>
<reference evidence="2" key="1">
    <citation type="journal article" date="2017" name="Elife">
        <title>The kinetoplastid-infecting Bodo saltans virus (BsV), a window into the most abundant giant viruses in the sea.</title>
        <authorList>
            <person name="Deeg C.M."/>
            <person name="Chow C.-E.T."/>
            <person name="Suttle C.A."/>
        </authorList>
    </citation>
    <scope>NUCLEOTIDE SEQUENCE</scope>
    <source>
        <strain evidence="2">NG1</strain>
    </source>
</reference>
<sequence length="154" mass="17901">MSDNEINDFVNLKKMSAEINANNDNFENVLNIDSPNLNINELSMPKEMSVPREMTIQQSQQIQNIDPKKRLIMKPKMKRVLFQSENNNQITEPNTNNDQLVVLKQDSEIDFFNIGSYNIPKQTLYLVIVLILVGALIWYLTCRQKQVNDDEKNN</sequence>